<dbReference type="Pfam" id="PF00550">
    <property type="entry name" value="PP-binding"/>
    <property type="match status" value="1"/>
</dbReference>
<comment type="cofactor">
    <cofactor evidence="1">
        <name>pantetheine 4'-phosphate</name>
        <dbReference type="ChEBI" id="CHEBI:47942"/>
    </cofactor>
</comment>
<dbReference type="SMART" id="SM00823">
    <property type="entry name" value="PKS_PP"/>
    <property type="match status" value="1"/>
</dbReference>
<dbReference type="InterPro" id="IPR020802">
    <property type="entry name" value="TesA-like"/>
</dbReference>
<dbReference type="EMBL" id="BAABLD010000005">
    <property type="protein sequence ID" value="GAA5161039.1"/>
    <property type="molecule type" value="Genomic_DNA"/>
</dbReference>
<dbReference type="PROSITE" id="PS00012">
    <property type="entry name" value="PHOSPHOPANTETHEINE"/>
    <property type="match status" value="1"/>
</dbReference>
<dbReference type="InterPro" id="IPR025110">
    <property type="entry name" value="AMP-bd_C"/>
</dbReference>
<evidence type="ECO:0000256" key="3">
    <source>
        <dbReference type="ARBA" id="ARBA00022553"/>
    </source>
</evidence>
<evidence type="ECO:0000256" key="2">
    <source>
        <dbReference type="ARBA" id="ARBA00022450"/>
    </source>
</evidence>
<comment type="caution">
    <text evidence="5">The sequence shown here is derived from an EMBL/GenBank/DDBJ whole genome shotgun (WGS) entry which is preliminary data.</text>
</comment>
<dbReference type="Gene3D" id="3.30.559.10">
    <property type="entry name" value="Chloramphenicol acetyltransferase-like domain"/>
    <property type="match status" value="1"/>
</dbReference>
<dbReference type="Gene3D" id="2.30.38.10">
    <property type="entry name" value="Luciferase, Domain 3"/>
    <property type="match status" value="1"/>
</dbReference>
<dbReference type="NCBIfam" id="TIGR01733">
    <property type="entry name" value="AA-adenyl-dom"/>
    <property type="match status" value="1"/>
</dbReference>
<dbReference type="SUPFAM" id="SSF53474">
    <property type="entry name" value="alpha/beta-Hydrolases"/>
    <property type="match status" value="1"/>
</dbReference>
<dbReference type="InterPro" id="IPR010071">
    <property type="entry name" value="AA_adenyl_dom"/>
</dbReference>
<dbReference type="RefSeq" id="WP_345531734.1">
    <property type="nucleotide sequence ID" value="NZ_BAABLD010000005.1"/>
</dbReference>
<accession>A0ABP9QFJ6</accession>
<dbReference type="Gene3D" id="3.30.300.30">
    <property type="match status" value="1"/>
</dbReference>
<dbReference type="InterPro" id="IPR023213">
    <property type="entry name" value="CAT-like_dom_sf"/>
</dbReference>
<dbReference type="PANTHER" id="PTHR45527">
    <property type="entry name" value="NONRIBOSOMAL PEPTIDE SYNTHETASE"/>
    <property type="match status" value="1"/>
</dbReference>
<dbReference type="InterPro" id="IPR036736">
    <property type="entry name" value="ACP-like_sf"/>
</dbReference>
<dbReference type="InterPro" id="IPR006162">
    <property type="entry name" value="Ppantetheine_attach_site"/>
</dbReference>
<dbReference type="InterPro" id="IPR000873">
    <property type="entry name" value="AMP-dep_synth/lig_dom"/>
</dbReference>
<dbReference type="Pfam" id="PF13193">
    <property type="entry name" value="AMP-binding_C"/>
    <property type="match status" value="1"/>
</dbReference>
<evidence type="ECO:0000313" key="5">
    <source>
        <dbReference type="EMBL" id="GAA5161039.1"/>
    </source>
</evidence>
<dbReference type="InterPro" id="IPR045851">
    <property type="entry name" value="AMP-bd_C_sf"/>
</dbReference>
<gene>
    <name evidence="5" type="ORF">GCM10025770_09620</name>
</gene>
<protein>
    <submittedName>
        <fullName evidence="5">Non-ribosomal peptide synthetase</fullName>
    </submittedName>
</protein>
<dbReference type="Gene3D" id="3.40.50.980">
    <property type="match status" value="2"/>
</dbReference>
<dbReference type="PANTHER" id="PTHR45527:SF1">
    <property type="entry name" value="FATTY ACID SYNTHASE"/>
    <property type="match status" value="1"/>
</dbReference>
<dbReference type="CDD" id="cd05930">
    <property type="entry name" value="A_NRPS"/>
    <property type="match status" value="1"/>
</dbReference>
<dbReference type="Proteomes" id="UP001500547">
    <property type="component" value="Unassembled WGS sequence"/>
</dbReference>
<dbReference type="SMART" id="SM00824">
    <property type="entry name" value="PKS_TE"/>
    <property type="match status" value="1"/>
</dbReference>
<dbReference type="Pfam" id="PF00501">
    <property type="entry name" value="AMP-binding"/>
    <property type="match status" value="1"/>
</dbReference>
<keyword evidence="6" id="KW-1185">Reference proteome</keyword>
<name>A0ABP9QFJ6_9RHOO</name>
<dbReference type="Pfam" id="PF00975">
    <property type="entry name" value="Thioesterase"/>
    <property type="match status" value="1"/>
</dbReference>
<evidence type="ECO:0000259" key="4">
    <source>
        <dbReference type="PROSITE" id="PS50075"/>
    </source>
</evidence>
<dbReference type="InterPro" id="IPR029058">
    <property type="entry name" value="AB_hydrolase_fold"/>
</dbReference>
<dbReference type="Gene3D" id="3.40.50.1820">
    <property type="entry name" value="alpha/beta hydrolase"/>
    <property type="match status" value="1"/>
</dbReference>
<keyword evidence="3" id="KW-0597">Phosphoprotein</keyword>
<dbReference type="SUPFAM" id="SSF47336">
    <property type="entry name" value="ACP-like"/>
    <property type="match status" value="1"/>
</dbReference>
<dbReference type="InterPro" id="IPR020806">
    <property type="entry name" value="PKS_PP-bd"/>
</dbReference>
<dbReference type="SUPFAM" id="SSF56801">
    <property type="entry name" value="Acetyl-CoA synthetase-like"/>
    <property type="match status" value="1"/>
</dbReference>
<dbReference type="InterPro" id="IPR001031">
    <property type="entry name" value="Thioesterase"/>
</dbReference>
<proteinExistence type="predicted"/>
<evidence type="ECO:0000256" key="1">
    <source>
        <dbReference type="ARBA" id="ARBA00001957"/>
    </source>
</evidence>
<dbReference type="SUPFAM" id="SSF52777">
    <property type="entry name" value="CoA-dependent acyltransferases"/>
    <property type="match status" value="2"/>
</dbReference>
<dbReference type="Gene3D" id="3.30.559.30">
    <property type="entry name" value="Nonribosomal peptide synthetase, condensation domain"/>
    <property type="match status" value="1"/>
</dbReference>
<sequence>MNDRAVREVEQGAQPQRLPLSAAQLGIWLGQQLDPQSPAYWTAEAIELLGPLDPAAFESVLRQAIDECEALHMRYGIDEAEGMQVWQAHAPRAWSMRCIDLTDSSPSFPPALRTAEPLEAPLPRVGGGGGGEGWRESSVVESDVHGDAESHWIPASAGMTDLGERDDSALQAAHRWMHNDLQAPVDLEQGPLFATTLLRLPDTAQGARHVWLLRVHHVALDGFGYALLQRRVAALYAEATGTASPEPARPGVSLAAVVDEALHYQQHASERDRDFWVARLAATPVPVTLAPPAAVAHSVQRARGALDAAAFTRWQVAAQICAADWAAWLIAATAAWLAQQTRTTEVTLGLPVMNRLGSVGLSVPCMAMNIVPLHVRIDATQGMAALLKTVVAEMRDMRPHQRYRYEWLRHELARHELSRTSGPRRLFGPVINLMPFERPPAFGAVQALSHPVSAGPVEDLSITIAPGPDGVRLDFEANPDAYAADVLTAHREAFVAALDTLQRAAVDTPLAELLPGLPSPAQVLITSEALPTPPQGVLAAFIEQVQTRPASIAVEQDGVVLTYAELLQAVQTLAAELREYGVGDESRVAILLPRSPQTIVALLAVLWAGGAYVPLDPDSPDARVAMVLEDAQPALVLSVRALATRIPDALPTLYLDGPTTASAPRMEAPLAVADTALAYIIYTSGSTGKPNGVMIGRDALAHFLAGARLRYAMRHDDRVLQFAPLHFDASVEEIFLSLTCGARLVLRNEAMLESMPRFLAACAALQISVLDLPTAFWHELVYGLGATAKLPDAIRLVIIGGEAALAERVTRWRAAVAPHVVLLNTYGPTETTVICTTAALSGPEAIALDGEAVPIGLPLPGLSAVVVDAALRPVPRGEAGELCMIGGALARGYFGREEATAKRFVELSHAGTAASRAYRTGDRVSQRADGQLVYLGRLDDEFKISGYRVDPSEVETALLTYPGLREAAVVGQQLASGSKRLAAFIACEGDLPAASALQAHLANSLPAAAIPSAYIRIERLPRNANNKIDRGALRRMGLDAADAAPAALSESGGTPLSPLEQRIATVWREVLGAQDIARDTDFFALGGKSLQAIQVANRLGVALQREVAVSSLFRHPTVAQLAVALDVSAELDGHAPPEQASDPFAPLLRIQSGDATQPALFCVHPAEGLSWCYMGLAAQLRRTPIYGLQSRGISGESAAHIDEVIADYVALARSVQPHGPYRFMGWSSGGGIAHAMAARMQADGEQVELLAMMDAYPSDIWQGKPPPTERDALIVLLDVIGYAGKGHLGDDGQELSLAAMRTRLQRPGTVFADRDAASLARLTGQAIASMKLYRGLRHPVFNGNVLFFHAAQRSADAPDWLGWQPYVNGELQRIDIASTHNSMSQRAPLAHIGRVLAERLEN</sequence>
<dbReference type="InterPro" id="IPR001242">
    <property type="entry name" value="Condensation_dom"/>
</dbReference>
<dbReference type="Pfam" id="PF00668">
    <property type="entry name" value="Condensation"/>
    <property type="match status" value="2"/>
</dbReference>
<dbReference type="PROSITE" id="PS50075">
    <property type="entry name" value="CARRIER"/>
    <property type="match status" value="1"/>
</dbReference>
<feature type="domain" description="Carrier" evidence="4">
    <location>
        <begin position="1054"/>
        <end position="1129"/>
    </location>
</feature>
<evidence type="ECO:0000313" key="6">
    <source>
        <dbReference type="Proteomes" id="UP001500547"/>
    </source>
</evidence>
<reference evidence="6" key="1">
    <citation type="journal article" date="2019" name="Int. J. Syst. Evol. Microbiol.">
        <title>The Global Catalogue of Microorganisms (GCM) 10K type strain sequencing project: providing services to taxonomists for standard genome sequencing and annotation.</title>
        <authorList>
            <consortium name="The Broad Institute Genomics Platform"/>
            <consortium name="The Broad Institute Genome Sequencing Center for Infectious Disease"/>
            <person name="Wu L."/>
            <person name="Ma J."/>
        </authorList>
    </citation>
    <scope>NUCLEOTIDE SEQUENCE [LARGE SCALE GENOMIC DNA]</scope>
    <source>
        <strain evidence="6">JCM 18715</strain>
    </source>
</reference>
<keyword evidence="2" id="KW-0596">Phosphopantetheine</keyword>
<dbReference type="InterPro" id="IPR009081">
    <property type="entry name" value="PP-bd_ACP"/>
</dbReference>
<organism evidence="5 6">
    <name type="scientific">Viridibacterium curvum</name>
    <dbReference type="NCBI Taxonomy" id="1101404"/>
    <lineage>
        <taxon>Bacteria</taxon>
        <taxon>Pseudomonadati</taxon>
        <taxon>Pseudomonadota</taxon>
        <taxon>Betaproteobacteria</taxon>
        <taxon>Rhodocyclales</taxon>
        <taxon>Rhodocyclaceae</taxon>
        <taxon>Viridibacterium</taxon>
    </lineage>
</organism>